<comment type="caution">
    <text evidence="10">The sequence shown here is derived from an EMBL/GenBank/DDBJ whole genome shotgun (WGS) entry which is preliminary data.</text>
</comment>
<dbReference type="OrthoDB" id="2789670at2759"/>
<sequence length="506" mass="55260">MEEMTQWLPVAVAVLVLLAAAATHLRSSSSRHCAGNTRRTVPVPVPATIEVRDPEAARRMIVDHADTFSDHPAVPFPVDLDAGHPKTTSINSAPYGPLWRALRCNLTAGVLHPSRLAHLAPLQRDAVESLVADLAARGRGGAGRARDEVVAVRDALYTAVFKVVARMCFGDDGIGERDVRAMQRTLREFFHSGVDARRLASSRLARLLHWRQWRYLVGTRGRLAEVFVPAIAARRRRLRRSDGGGVRSYVDTLLDLRVPDDDDDEDGEPSSGSGGSARRRALRDDEMVRLVWEFLGAGTETVVACVEWTLARLVAHPEVQEKLHRELSAGDQRSLQDLPYLRAVILESLRLHPPVPFILRDVVGLPEGAAAAAAAVGKAVALPPRNGAPVRFVFMAEDIGRDPKAWTDAEEFRPERFVGGGEGEDVSPIPGRKQIRMMPFGAGRRHCPGAGLAVIQAKCFVAALVREFEWAPPARGGGGVDHTPTNALFLKVMASPLRARIVPRRS</sequence>
<dbReference type="AlphaFoldDB" id="A0A921QYX0"/>
<keyword evidence="5" id="KW-0472">Membrane</keyword>
<dbReference type="InterPro" id="IPR017972">
    <property type="entry name" value="Cyt_P450_CS"/>
</dbReference>
<proteinExistence type="inferred from homology"/>
<evidence type="ECO:0000256" key="1">
    <source>
        <dbReference type="ARBA" id="ARBA00004167"/>
    </source>
</evidence>
<dbReference type="PRINTS" id="PR00463">
    <property type="entry name" value="EP450I"/>
</dbReference>
<dbReference type="SUPFAM" id="SSF48264">
    <property type="entry name" value="Cytochrome P450"/>
    <property type="match status" value="1"/>
</dbReference>
<dbReference type="PANTHER" id="PTHR24298">
    <property type="entry name" value="FLAVONOID 3'-MONOOXYGENASE-RELATED"/>
    <property type="match status" value="1"/>
</dbReference>
<reference evidence="10" key="1">
    <citation type="journal article" date="2019" name="BMC Genomics">
        <title>A new reference genome for Sorghum bicolor reveals high levels of sequence similarity between sweet and grain genotypes: implications for the genetics of sugar metabolism.</title>
        <authorList>
            <person name="Cooper E.A."/>
            <person name="Brenton Z.W."/>
            <person name="Flinn B.S."/>
            <person name="Jenkins J."/>
            <person name="Shu S."/>
            <person name="Flowers D."/>
            <person name="Luo F."/>
            <person name="Wang Y."/>
            <person name="Xia P."/>
            <person name="Barry K."/>
            <person name="Daum C."/>
            <person name="Lipzen A."/>
            <person name="Yoshinaga Y."/>
            <person name="Schmutz J."/>
            <person name="Saski C."/>
            <person name="Vermerris W."/>
            <person name="Kresovich S."/>
        </authorList>
    </citation>
    <scope>NUCLEOTIDE SEQUENCE</scope>
</reference>
<evidence type="ECO:0000256" key="5">
    <source>
        <dbReference type="ARBA" id="ARBA00023136"/>
    </source>
</evidence>
<accession>A0A921QYX0</accession>
<keyword evidence="4" id="KW-1133">Transmembrane helix</keyword>
<comment type="similarity">
    <text evidence="7">Belongs to the cytochrome P450 family.</text>
</comment>
<evidence type="ECO:0000256" key="2">
    <source>
        <dbReference type="ARBA" id="ARBA00022692"/>
    </source>
</evidence>
<dbReference type="GO" id="GO:0020037">
    <property type="term" value="F:heme binding"/>
    <property type="evidence" value="ECO:0007669"/>
    <property type="project" value="InterPro"/>
</dbReference>
<evidence type="ECO:0000313" key="11">
    <source>
        <dbReference type="Proteomes" id="UP000807115"/>
    </source>
</evidence>
<evidence type="ECO:0000256" key="8">
    <source>
        <dbReference type="SAM" id="MobiDB-lite"/>
    </source>
</evidence>
<evidence type="ECO:0000256" key="9">
    <source>
        <dbReference type="SAM" id="SignalP"/>
    </source>
</evidence>
<feature type="binding site" description="axial binding residue" evidence="6">
    <location>
        <position position="447"/>
    </location>
    <ligand>
        <name>heme</name>
        <dbReference type="ChEBI" id="CHEBI:30413"/>
    </ligand>
    <ligandPart>
        <name>Fe</name>
        <dbReference type="ChEBI" id="CHEBI:18248"/>
    </ligandPart>
</feature>
<name>A0A921QYX0_SORBI</name>
<feature type="signal peptide" evidence="9">
    <location>
        <begin position="1"/>
        <end position="22"/>
    </location>
</feature>
<keyword evidence="9" id="KW-0732">Signal</keyword>
<dbReference type="GO" id="GO:0004497">
    <property type="term" value="F:monooxygenase activity"/>
    <property type="evidence" value="ECO:0007669"/>
    <property type="project" value="UniProtKB-KW"/>
</dbReference>
<evidence type="ECO:0000256" key="3">
    <source>
        <dbReference type="ARBA" id="ARBA00022723"/>
    </source>
</evidence>
<keyword evidence="3 6" id="KW-0479">Metal-binding</keyword>
<evidence type="ECO:0000256" key="7">
    <source>
        <dbReference type="RuleBase" id="RU000461"/>
    </source>
</evidence>
<organism evidence="10 11">
    <name type="scientific">Sorghum bicolor</name>
    <name type="common">Sorghum</name>
    <name type="synonym">Sorghum vulgare</name>
    <dbReference type="NCBI Taxonomy" id="4558"/>
    <lineage>
        <taxon>Eukaryota</taxon>
        <taxon>Viridiplantae</taxon>
        <taxon>Streptophyta</taxon>
        <taxon>Embryophyta</taxon>
        <taxon>Tracheophyta</taxon>
        <taxon>Spermatophyta</taxon>
        <taxon>Magnoliopsida</taxon>
        <taxon>Liliopsida</taxon>
        <taxon>Poales</taxon>
        <taxon>Poaceae</taxon>
        <taxon>PACMAD clade</taxon>
        <taxon>Panicoideae</taxon>
        <taxon>Andropogonodae</taxon>
        <taxon>Andropogoneae</taxon>
        <taxon>Sorghinae</taxon>
        <taxon>Sorghum</taxon>
    </lineage>
</organism>
<dbReference type="Gene3D" id="1.10.630.10">
    <property type="entry name" value="Cytochrome P450"/>
    <property type="match status" value="1"/>
</dbReference>
<dbReference type="KEGG" id="sbi:8058607"/>
<dbReference type="InterPro" id="IPR036396">
    <property type="entry name" value="Cyt_P450_sf"/>
</dbReference>
<evidence type="ECO:0000256" key="6">
    <source>
        <dbReference type="PIRSR" id="PIRSR602401-1"/>
    </source>
</evidence>
<dbReference type="InterPro" id="IPR002401">
    <property type="entry name" value="Cyt_P450_E_grp-I"/>
</dbReference>
<dbReference type="PANTHER" id="PTHR24298:SF389">
    <property type="entry name" value="OS04G0128400 PROTEIN"/>
    <property type="match status" value="1"/>
</dbReference>
<comment type="subcellular location">
    <subcellularLocation>
        <location evidence="1">Membrane</location>
        <topology evidence="1">Single-pass membrane protein</topology>
    </subcellularLocation>
</comment>
<dbReference type="Proteomes" id="UP000807115">
    <property type="component" value="Chromosome 5"/>
</dbReference>
<dbReference type="Pfam" id="PF00067">
    <property type="entry name" value="p450"/>
    <property type="match status" value="2"/>
</dbReference>
<dbReference type="EMBL" id="CM027684">
    <property type="protein sequence ID" value="KAG0530208.1"/>
    <property type="molecule type" value="Genomic_DNA"/>
</dbReference>
<dbReference type="GO" id="GO:0016020">
    <property type="term" value="C:membrane"/>
    <property type="evidence" value="ECO:0007669"/>
    <property type="project" value="UniProtKB-SubCell"/>
</dbReference>
<keyword evidence="6 7" id="KW-0408">Iron</keyword>
<keyword evidence="7" id="KW-0560">Oxidoreductase</keyword>
<evidence type="ECO:0000256" key="4">
    <source>
        <dbReference type="ARBA" id="ARBA00022989"/>
    </source>
</evidence>
<dbReference type="PRINTS" id="PR00385">
    <property type="entry name" value="P450"/>
</dbReference>
<dbReference type="PROSITE" id="PS00086">
    <property type="entry name" value="CYTOCHROME_P450"/>
    <property type="match status" value="1"/>
</dbReference>
<reference evidence="10" key="2">
    <citation type="submission" date="2020-10" db="EMBL/GenBank/DDBJ databases">
        <authorList>
            <person name="Cooper E.A."/>
            <person name="Brenton Z.W."/>
            <person name="Flinn B.S."/>
            <person name="Jenkins J."/>
            <person name="Shu S."/>
            <person name="Flowers D."/>
            <person name="Luo F."/>
            <person name="Wang Y."/>
            <person name="Xia P."/>
            <person name="Barry K."/>
            <person name="Daum C."/>
            <person name="Lipzen A."/>
            <person name="Yoshinaga Y."/>
            <person name="Schmutz J."/>
            <person name="Saski C."/>
            <person name="Vermerris W."/>
            <person name="Kresovich S."/>
        </authorList>
    </citation>
    <scope>NUCLEOTIDE SEQUENCE</scope>
</reference>
<feature type="region of interest" description="Disordered" evidence="8">
    <location>
        <begin position="257"/>
        <end position="280"/>
    </location>
</feature>
<keyword evidence="6 7" id="KW-0349">Heme</keyword>
<keyword evidence="2" id="KW-0812">Transmembrane</keyword>
<feature type="chain" id="PRO_5037388531" description="Cytochrome P450" evidence="9">
    <location>
        <begin position="23"/>
        <end position="506"/>
    </location>
</feature>
<gene>
    <name evidence="10" type="ORF">BDA96_05G165700</name>
</gene>
<comment type="cofactor">
    <cofactor evidence="6">
        <name>heme</name>
        <dbReference type="ChEBI" id="CHEBI:30413"/>
    </cofactor>
</comment>
<protein>
    <recommendedName>
        <fullName evidence="12">Cytochrome P450</fullName>
    </recommendedName>
</protein>
<dbReference type="InterPro" id="IPR051103">
    <property type="entry name" value="Plant_metabolite_P450s"/>
</dbReference>
<evidence type="ECO:0008006" key="12">
    <source>
        <dbReference type="Google" id="ProtNLM"/>
    </source>
</evidence>
<keyword evidence="7" id="KW-0503">Monooxygenase</keyword>
<evidence type="ECO:0000313" key="10">
    <source>
        <dbReference type="EMBL" id="KAG0530208.1"/>
    </source>
</evidence>
<dbReference type="InterPro" id="IPR001128">
    <property type="entry name" value="Cyt_P450"/>
</dbReference>
<dbReference type="GO" id="GO:0016705">
    <property type="term" value="F:oxidoreductase activity, acting on paired donors, with incorporation or reduction of molecular oxygen"/>
    <property type="evidence" value="ECO:0007669"/>
    <property type="project" value="InterPro"/>
</dbReference>
<dbReference type="GO" id="GO:0005506">
    <property type="term" value="F:iron ion binding"/>
    <property type="evidence" value="ECO:0007669"/>
    <property type="project" value="InterPro"/>
</dbReference>